<keyword evidence="1" id="KW-0812">Transmembrane</keyword>
<evidence type="ECO:0000313" key="2">
    <source>
        <dbReference type="EMBL" id="RSR20196.1"/>
    </source>
</evidence>
<organism evidence="2 3">
    <name type="scientific">Acinetobacter baumannii</name>
    <dbReference type="NCBI Taxonomy" id="470"/>
    <lineage>
        <taxon>Bacteria</taxon>
        <taxon>Pseudomonadati</taxon>
        <taxon>Pseudomonadota</taxon>
        <taxon>Gammaproteobacteria</taxon>
        <taxon>Moraxellales</taxon>
        <taxon>Moraxellaceae</taxon>
        <taxon>Acinetobacter</taxon>
        <taxon>Acinetobacter calcoaceticus/baumannii complex</taxon>
    </lineage>
</organism>
<gene>
    <name evidence="2" type="ORF">EA686_27735</name>
</gene>
<comment type="caution">
    <text evidence="2">The sequence shown here is derived from an EMBL/GenBank/DDBJ whole genome shotgun (WGS) entry which is preliminary data.</text>
</comment>
<dbReference type="EMBL" id="RFDI01002386">
    <property type="protein sequence ID" value="RSR20196.1"/>
    <property type="molecule type" value="Genomic_DNA"/>
</dbReference>
<dbReference type="AlphaFoldDB" id="A0A429MCT6"/>
<proteinExistence type="predicted"/>
<dbReference type="Proteomes" id="UP000280073">
    <property type="component" value="Unassembled WGS sequence"/>
</dbReference>
<keyword evidence="1" id="KW-1133">Transmembrane helix</keyword>
<reference evidence="2 3" key="1">
    <citation type="submission" date="2018-10" db="EMBL/GenBank/DDBJ databases">
        <title>GWAS and RNA-Seq identify cryptic mechanisms of antimicrobial resistance in Acinetobacter baumannii.</title>
        <authorList>
            <person name="Sahl J.W."/>
        </authorList>
    </citation>
    <scope>NUCLEOTIDE SEQUENCE [LARGE SCALE GENOMIC DNA]</scope>
    <source>
        <strain evidence="2 3">TG28175</strain>
    </source>
</reference>
<evidence type="ECO:0000313" key="3">
    <source>
        <dbReference type="Proteomes" id="UP000280073"/>
    </source>
</evidence>
<name>A0A429MCT6_ACIBA</name>
<protein>
    <submittedName>
        <fullName evidence="2">DUF4386 domain-containing protein</fullName>
    </submittedName>
</protein>
<feature type="transmembrane region" description="Helical" evidence="1">
    <location>
        <begin position="12"/>
        <end position="35"/>
    </location>
</feature>
<keyword evidence="1" id="KW-0472">Membrane</keyword>
<sequence>MDSIKQYDDGHVFTAWVALIGMVMAATCLFCFLAVTGFDLHQIFKPEFALTLS</sequence>
<feature type="non-terminal residue" evidence="2">
    <location>
        <position position="53"/>
    </location>
</feature>
<accession>A0A429MCT6</accession>
<evidence type="ECO:0000256" key="1">
    <source>
        <dbReference type="SAM" id="Phobius"/>
    </source>
</evidence>